<dbReference type="GO" id="GO:0016853">
    <property type="term" value="F:isomerase activity"/>
    <property type="evidence" value="ECO:0007669"/>
    <property type="project" value="UniProtKB-KW"/>
</dbReference>
<dbReference type="OrthoDB" id="9790815at2"/>
<dbReference type="SUPFAM" id="SSF51004">
    <property type="entry name" value="C-terminal (heme d1) domain of cytochrome cd1-nitrite reductase"/>
    <property type="match status" value="1"/>
</dbReference>
<keyword evidence="3" id="KW-0732">Signal</keyword>
<dbReference type="RefSeq" id="WP_091380910.1">
    <property type="nucleotide sequence ID" value="NZ_LT629740.1"/>
</dbReference>
<evidence type="ECO:0000313" key="5">
    <source>
        <dbReference type="Proteomes" id="UP000199679"/>
    </source>
</evidence>
<dbReference type="EMBL" id="LT629740">
    <property type="protein sequence ID" value="SDT64188.1"/>
    <property type="molecule type" value="Genomic_DNA"/>
</dbReference>
<evidence type="ECO:0000313" key="4">
    <source>
        <dbReference type="EMBL" id="SDT64188.1"/>
    </source>
</evidence>
<dbReference type="InterPro" id="IPR015943">
    <property type="entry name" value="WD40/YVTN_repeat-like_dom_sf"/>
</dbReference>
<keyword evidence="2" id="KW-0313">Glucose metabolism</keyword>
<dbReference type="InterPro" id="IPR019405">
    <property type="entry name" value="Lactonase_7-beta_prop"/>
</dbReference>
<comment type="similarity">
    <text evidence="1">Belongs to the cycloisomerase 2 family.</text>
</comment>
<dbReference type="GO" id="GO:0006006">
    <property type="term" value="P:glucose metabolic process"/>
    <property type="evidence" value="ECO:0007669"/>
    <property type="project" value="UniProtKB-KW"/>
</dbReference>
<feature type="chain" id="PRO_5009270624" evidence="3">
    <location>
        <begin position="19"/>
        <end position="382"/>
    </location>
</feature>
<accession>A0A1H2C0Z0</accession>
<reference evidence="4 5" key="1">
    <citation type="submission" date="2016-10" db="EMBL/GenBank/DDBJ databases">
        <authorList>
            <person name="de Groot N.N."/>
        </authorList>
    </citation>
    <scope>NUCLEOTIDE SEQUENCE [LARGE SCALE GENOMIC DNA]</scope>
    <source>
        <strain evidence="4 5">MP1X4</strain>
    </source>
</reference>
<dbReference type="Gene3D" id="2.130.10.10">
    <property type="entry name" value="YVTN repeat-like/Quinoprotein amine dehydrogenase"/>
    <property type="match status" value="1"/>
</dbReference>
<proteinExistence type="inferred from homology"/>
<feature type="signal peptide" evidence="3">
    <location>
        <begin position="1"/>
        <end position="18"/>
    </location>
</feature>
<dbReference type="Proteomes" id="UP000199679">
    <property type="component" value="Chromosome I"/>
</dbReference>
<dbReference type="InterPro" id="IPR050282">
    <property type="entry name" value="Cycloisomerase_2"/>
</dbReference>
<protein>
    <submittedName>
        <fullName evidence="4">6-phosphogluconolactonase, cycloisomerase 2 family</fullName>
    </submittedName>
</protein>
<keyword evidence="5" id="KW-1185">Reference proteome</keyword>
<evidence type="ECO:0000256" key="3">
    <source>
        <dbReference type="SAM" id="SignalP"/>
    </source>
</evidence>
<evidence type="ECO:0000256" key="2">
    <source>
        <dbReference type="ARBA" id="ARBA00022526"/>
    </source>
</evidence>
<dbReference type="GO" id="GO:0017057">
    <property type="term" value="F:6-phosphogluconolactonase activity"/>
    <property type="evidence" value="ECO:0007669"/>
    <property type="project" value="TreeGrafter"/>
</dbReference>
<keyword evidence="4" id="KW-0413">Isomerase</keyword>
<dbReference type="STRING" id="652787.SAMN05216490_4529"/>
<dbReference type="PANTHER" id="PTHR30344">
    <property type="entry name" value="6-PHOSPHOGLUCONOLACTONASE-RELATED"/>
    <property type="match status" value="1"/>
</dbReference>
<sequence length="382" mass="41658">MKKLLLIVSFLFPVLSYAQSKKPVPSTYDVLIGTYTNGTSKGIYVYRLYEETGKLSYLNEFTNVDDTAFTNPSYLCVSDNNKFVYAVNENKKGGVTALTFNANTGKMKFINSQLSQGADPCFVAVDKDQKNIFIANYSSGSLAVLPVNKDGSIRPASQVIQDAGTGPVKDRQEGPHVHMAALSPNEKYLLYTDLGTDKINVQRYKASKPQPLSPAEPAFVSVAPGNGPRHMVFSADGKYVYLLQEIGGFVNAYTYDNGKLTQIQSVDMKRPEFGGNIGSAAIKISPDGRFLYASNRGNANEIVQYAINAENGQLSFVARVPSLGKGPRDFSIDPQGKFLIVSNQNSDTIYVYRIDQKSGWIGSVVSTLKIGNPVCLKIVSAE</sequence>
<dbReference type="Pfam" id="PF10282">
    <property type="entry name" value="Lactonase"/>
    <property type="match status" value="1"/>
</dbReference>
<gene>
    <name evidence="4" type="ORF">SAMN05216490_4529</name>
</gene>
<dbReference type="InterPro" id="IPR011048">
    <property type="entry name" value="Haem_d1_sf"/>
</dbReference>
<name>A0A1H2C0Z0_MUCMA</name>
<dbReference type="FunFam" id="2.130.10.10:FF:000306">
    <property type="entry name" value="3-carboxymuconate cyclase"/>
    <property type="match status" value="1"/>
</dbReference>
<organism evidence="4 5">
    <name type="scientific">Mucilaginibacter mallensis</name>
    <dbReference type="NCBI Taxonomy" id="652787"/>
    <lineage>
        <taxon>Bacteria</taxon>
        <taxon>Pseudomonadati</taxon>
        <taxon>Bacteroidota</taxon>
        <taxon>Sphingobacteriia</taxon>
        <taxon>Sphingobacteriales</taxon>
        <taxon>Sphingobacteriaceae</taxon>
        <taxon>Mucilaginibacter</taxon>
    </lineage>
</organism>
<evidence type="ECO:0000256" key="1">
    <source>
        <dbReference type="ARBA" id="ARBA00005564"/>
    </source>
</evidence>
<keyword evidence="2" id="KW-0119">Carbohydrate metabolism</keyword>
<dbReference type="AlphaFoldDB" id="A0A1H2C0Z0"/>
<dbReference type="PANTHER" id="PTHR30344:SF1">
    <property type="entry name" value="6-PHOSPHOGLUCONOLACTONASE"/>
    <property type="match status" value="1"/>
</dbReference>